<dbReference type="Proteomes" id="UP000434957">
    <property type="component" value="Unassembled WGS sequence"/>
</dbReference>
<dbReference type="AlphaFoldDB" id="A0A6A3LDX9"/>
<accession>A0A6A3LDX9</accession>
<evidence type="ECO:0000313" key="5">
    <source>
        <dbReference type="Proteomes" id="UP000435112"/>
    </source>
</evidence>
<evidence type="ECO:0000256" key="1">
    <source>
        <dbReference type="SAM" id="MobiDB-lite"/>
    </source>
</evidence>
<dbReference type="EMBL" id="QXFU01000924">
    <property type="protein sequence ID" value="KAE9016087.1"/>
    <property type="molecule type" value="Genomic_DNA"/>
</dbReference>
<name>A0A6A3LDX9_9STRA</name>
<dbReference type="OrthoDB" id="71468at2759"/>
<reference evidence="2 5" key="1">
    <citation type="submission" date="2018-09" db="EMBL/GenBank/DDBJ databases">
        <title>Genomic investigation of the strawberry pathogen Phytophthora fragariae indicates pathogenicity is determined by transcriptional variation in three key races.</title>
        <authorList>
            <person name="Adams T.M."/>
            <person name="Armitage A.D."/>
            <person name="Sobczyk M.K."/>
            <person name="Bates H.J."/>
            <person name="Dunwell J.M."/>
            <person name="Nellist C.F."/>
            <person name="Harrison R.J."/>
        </authorList>
    </citation>
    <scope>NUCLEOTIDE SEQUENCE [LARGE SCALE GENOMIC DNA]</scope>
    <source>
        <strain evidence="2 5">SCRP324</strain>
        <strain evidence="3 4">SCRP333</strain>
    </source>
</reference>
<evidence type="ECO:0000313" key="4">
    <source>
        <dbReference type="Proteomes" id="UP000434957"/>
    </source>
</evidence>
<gene>
    <name evidence="2" type="ORF">PR002_g13752</name>
    <name evidence="3" type="ORF">PR003_g14203</name>
</gene>
<protein>
    <submittedName>
        <fullName evidence="2">Uncharacterized protein</fullName>
    </submittedName>
</protein>
<feature type="region of interest" description="Disordered" evidence="1">
    <location>
        <begin position="287"/>
        <end position="325"/>
    </location>
</feature>
<proteinExistence type="predicted"/>
<sequence length="325" mass="35943">MYTSDLEATHSFNWEMKTHAATARRATTARFSRSGDALVEEFVLRPPSTELAVERIPALVREVDTLVQTLAATPMNTILSEGVNASEDVAQRAEEVDAFCRSLRPGPLQEIVGKQVTRLREAAQHLRSPSSRLTAELVSIGVEKPRTRPVPIRVTPFMGSALARAAAKVGVNARKHQGANSIRKTAAKPLYKWEKRRFLRGSTVAQPHIAASKADAGRKPKLAEEYLDEVDEAGMELHPCSEPGHYSRSSYSKPSAATSTASSFEFQIILTEEEVKALKYQRRRLEAEQRHLSRRTKPQLTSSAPPPAPTAPGFEHKKIPPPKDR</sequence>
<feature type="compositionally biased region" description="Basic and acidic residues" evidence="1">
    <location>
        <begin position="314"/>
        <end position="325"/>
    </location>
</feature>
<comment type="caution">
    <text evidence="2">The sequence shown here is derived from an EMBL/GenBank/DDBJ whole genome shotgun (WGS) entry which is preliminary data.</text>
</comment>
<evidence type="ECO:0000313" key="2">
    <source>
        <dbReference type="EMBL" id="KAE9016087.1"/>
    </source>
</evidence>
<keyword evidence="4" id="KW-1185">Reference proteome</keyword>
<evidence type="ECO:0000313" key="3">
    <source>
        <dbReference type="EMBL" id="KAE9333081.1"/>
    </source>
</evidence>
<organism evidence="2 5">
    <name type="scientific">Phytophthora rubi</name>
    <dbReference type="NCBI Taxonomy" id="129364"/>
    <lineage>
        <taxon>Eukaryota</taxon>
        <taxon>Sar</taxon>
        <taxon>Stramenopiles</taxon>
        <taxon>Oomycota</taxon>
        <taxon>Peronosporomycetes</taxon>
        <taxon>Peronosporales</taxon>
        <taxon>Peronosporaceae</taxon>
        <taxon>Phytophthora</taxon>
    </lineage>
</organism>
<dbReference type="EMBL" id="QXFT01000930">
    <property type="protein sequence ID" value="KAE9333081.1"/>
    <property type="molecule type" value="Genomic_DNA"/>
</dbReference>
<dbReference type="Proteomes" id="UP000435112">
    <property type="component" value="Unassembled WGS sequence"/>
</dbReference>